<sequence>MASALRTVASRQHAPSCFAPCRRLRHGRLSLPIEPLRRLVSSVSPQTTTASKPTVSFTPYPKPALDWNSFFLLRLRRRRVQVTFSLAGFVACGVGGAYIISTGIAEPLVAQIPLDPIFTLGLIGAACAGLGWLAGPSIGNQVFYLLNYPFKSQMIRKESEFFTRIKRNRVDPSNSSAGNPVPDFYGERIQSVAGYRQWLKDQRAFNRKKTANFV</sequence>
<comment type="subcellular location">
    <subcellularLocation>
        <location evidence="1 12">Mitochondrion inner membrane</location>
        <topology evidence="1 12">Multi-pass membrane protein</topology>
    </subcellularLocation>
</comment>
<evidence type="ECO:0000313" key="13">
    <source>
        <dbReference type="EMBL" id="RCI10135.1"/>
    </source>
</evidence>
<dbReference type="EMBL" id="LKCN02000013">
    <property type="protein sequence ID" value="RCI10135.1"/>
    <property type="molecule type" value="Genomic_DNA"/>
</dbReference>
<keyword evidence="6 12" id="KW-0653">Protein transport</keyword>
<dbReference type="AlphaFoldDB" id="A0A367L6T1"/>
<evidence type="ECO:0000256" key="8">
    <source>
        <dbReference type="ARBA" id="ARBA00022989"/>
    </source>
</evidence>
<dbReference type="GO" id="GO:0001405">
    <property type="term" value="C:PAM complex, Tim23 associated import motor"/>
    <property type="evidence" value="ECO:0007669"/>
    <property type="project" value="UniProtKB-UniRule"/>
</dbReference>
<keyword evidence="11 12" id="KW-0472">Membrane</keyword>
<evidence type="ECO:0000256" key="9">
    <source>
        <dbReference type="ARBA" id="ARBA00023010"/>
    </source>
</evidence>
<evidence type="ECO:0000313" key="14">
    <source>
        <dbReference type="Proteomes" id="UP000253664"/>
    </source>
</evidence>
<feature type="transmembrane region" description="Helical" evidence="12">
    <location>
        <begin position="117"/>
        <end position="146"/>
    </location>
</feature>
<evidence type="ECO:0000256" key="11">
    <source>
        <dbReference type="ARBA" id="ARBA00023136"/>
    </source>
</evidence>
<comment type="caution">
    <text evidence="13">The sequence shown here is derived from an EMBL/GenBank/DDBJ whole genome shotgun (WGS) entry which is preliminary data.</text>
</comment>
<comment type="similarity">
    <text evidence="2 12">Belongs to the PAM17 family.</text>
</comment>
<comment type="subunit">
    <text evidence="12">Component of the PAM complex.</text>
</comment>
<protein>
    <recommendedName>
        <fullName evidence="12">Presequence translocated-associated motor subunit PAM17</fullName>
    </recommendedName>
</protein>
<reference evidence="13 14" key="1">
    <citation type="journal article" date="2015" name="BMC Genomics">
        <title>Insights from the genome of Ophiocordyceps polyrhachis-furcata to pathogenicity and host specificity in insect fungi.</title>
        <authorList>
            <person name="Wichadakul D."/>
            <person name="Kobmoo N."/>
            <person name="Ingsriswang S."/>
            <person name="Tangphatsornruang S."/>
            <person name="Chantasingh D."/>
            <person name="Luangsa-ard J.J."/>
            <person name="Eurwilaichitr L."/>
        </authorList>
    </citation>
    <scope>NUCLEOTIDE SEQUENCE [LARGE SCALE GENOMIC DNA]</scope>
    <source>
        <strain evidence="13 14">BCC 54312</strain>
    </source>
</reference>
<evidence type="ECO:0000256" key="10">
    <source>
        <dbReference type="ARBA" id="ARBA00023128"/>
    </source>
</evidence>
<keyword evidence="3 12" id="KW-0813">Transport</keyword>
<dbReference type="Proteomes" id="UP000253664">
    <property type="component" value="Unassembled WGS sequence"/>
</dbReference>
<keyword evidence="9 12" id="KW-0811">Translocation</keyword>
<keyword evidence="7" id="KW-0809">Transit peptide</keyword>
<dbReference type="GO" id="GO:0030150">
    <property type="term" value="P:protein import into mitochondrial matrix"/>
    <property type="evidence" value="ECO:0007669"/>
    <property type="project" value="UniProtKB-UniRule"/>
</dbReference>
<evidence type="ECO:0000256" key="2">
    <source>
        <dbReference type="ARBA" id="ARBA00006837"/>
    </source>
</evidence>
<evidence type="ECO:0000256" key="3">
    <source>
        <dbReference type="ARBA" id="ARBA00022448"/>
    </source>
</evidence>
<dbReference type="PANTHER" id="PTHR28021:SF1">
    <property type="entry name" value="PRESEQUENCE TRANSLOCATED-ASSOCIATED MOTOR SUBUNIT PAM17, MITOCHONDRIAL"/>
    <property type="match status" value="1"/>
</dbReference>
<evidence type="ECO:0000256" key="5">
    <source>
        <dbReference type="ARBA" id="ARBA00022792"/>
    </source>
</evidence>
<dbReference type="InterPro" id="IPR013875">
    <property type="entry name" value="Pam17"/>
</dbReference>
<proteinExistence type="inferred from homology"/>
<dbReference type="OrthoDB" id="5970083at2759"/>
<keyword evidence="10 12" id="KW-0496">Mitochondrion</keyword>
<name>A0A367L6T1_9HYPO</name>
<keyword evidence="4 12" id="KW-0812">Transmembrane</keyword>
<dbReference type="Pfam" id="PF08566">
    <property type="entry name" value="Pam17"/>
    <property type="match status" value="1"/>
</dbReference>
<dbReference type="STRING" id="1330021.A0A367L6T1"/>
<keyword evidence="5 12" id="KW-0999">Mitochondrion inner membrane</keyword>
<evidence type="ECO:0000256" key="12">
    <source>
        <dbReference type="RuleBase" id="RU367146"/>
    </source>
</evidence>
<feature type="transmembrane region" description="Helical" evidence="12">
    <location>
        <begin position="82"/>
        <end position="105"/>
    </location>
</feature>
<gene>
    <name evidence="13" type="ORF">L249_8606</name>
</gene>
<evidence type="ECO:0000256" key="7">
    <source>
        <dbReference type="ARBA" id="ARBA00022946"/>
    </source>
</evidence>
<accession>A0A367L6T1</accession>
<keyword evidence="14" id="KW-1185">Reference proteome</keyword>
<evidence type="ECO:0000256" key="4">
    <source>
        <dbReference type="ARBA" id="ARBA00022692"/>
    </source>
</evidence>
<dbReference type="PANTHER" id="PTHR28021">
    <property type="entry name" value="PRESEQUENCE TRANSLOCATED-ASSOCIATED MOTOR SUBUNIT PAM17, MITOCHONDRIAL"/>
    <property type="match status" value="1"/>
</dbReference>
<keyword evidence="8 12" id="KW-1133">Transmembrane helix</keyword>
<organism evidence="13 14">
    <name type="scientific">Ophiocordyceps polyrhachis-furcata BCC 54312</name>
    <dbReference type="NCBI Taxonomy" id="1330021"/>
    <lineage>
        <taxon>Eukaryota</taxon>
        <taxon>Fungi</taxon>
        <taxon>Dikarya</taxon>
        <taxon>Ascomycota</taxon>
        <taxon>Pezizomycotina</taxon>
        <taxon>Sordariomycetes</taxon>
        <taxon>Hypocreomycetidae</taxon>
        <taxon>Hypocreales</taxon>
        <taxon>Ophiocordycipitaceae</taxon>
        <taxon>Ophiocordyceps</taxon>
    </lineage>
</organism>
<comment type="function">
    <text evidence="12">Component of the PAM complex, a complex required for the translocation of transit peptide-containing proteins from the inner membrane into the mitochondrial matrix in an ATP-dependent manner.</text>
</comment>
<evidence type="ECO:0000256" key="1">
    <source>
        <dbReference type="ARBA" id="ARBA00004448"/>
    </source>
</evidence>
<evidence type="ECO:0000256" key="6">
    <source>
        <dbReference type="ARBA" id="ARBA00022927"/>
    </source>
</evidence>